<feature type="non-terminal residue" evidence="2">
    <location>
        <position position="1"/>
    </location>
</feature>
<dbReference type="EMBL" id="KI675843">
    <property type="protein sequence ID" value="ETL27918.1"/>
    <property type="molecule type" value="Genomic_DNA"/>
</dbReference>
<name>W2K7N3_PHYNI</name>
<sequence>HHSRSFDTARCCTPSYTCTPMCEYPDGMVDPYPLFWKKMFEVALRVKVSLVVYSTVKNSLTTSLDNEDTWRHSCVSSQQLATQRRPSEVMKSVMEQESLGSGQTRYAGWYPKLFYAWREDSAKCDVLVTDAHTDNPSVEHGDPGCVLHLGVGDPLVAFFVVNEVVYVGLVFSSYELTSPINKRLRDAEFASDASSSVGSAIVSV</sequence>
<dbReference type="AlphaFoldDB" id="W2K7N3"/>
<evidence type="ECO:0000313" key="2">
    <source>
        <dbReference type="EMBL" id="ETL81163.1"/>
    </source>
</evidence>
<proteinExistence type="predicted"/>
<reference evidence="2" key="1">
    <citation type="submission" date="2013-11" db="EMBL/GenBank/DDBJ databases">
        <title>The Genome Sequence of Phytophthora parasitica CHvinca01.</title>
        <authorList>
            <consortium name="The Broad Institute Genomics Platform"/>
            <person name="Russ C."/>
            <person name="Tyler B."/>
            <person name="Panabieres F."/>
            <person name="Shan W."/>
            <person name="Tripathy S."/>
            <person name="Grunwald N."/>
            <person name="Machado M."/>
            <person name="Johnson C.S."/>
            <person name="Arredondo F."/>
            <person name="Hong C."/>
            <person name="Coffey M."/>
            <person name="Young S.K."/>
            <person name="Zeng Q."/>
            <person name="Gargeya S."/>
            <person name="Fitzgerald M."/>
            <person name="Abouelleil A."/>
            <person name="Alvarado L."/>
            <person name="Chapman S.B."/>
            <person name="Gainer-Dewar J."/>
            <person name="Goldberg J."/>
            <person name="Griggs A."/>
            <person name="Gujja S."/>
            <person name="Hansen M."/>
            <person name="Howarth C."/>
            <person name="Imamovic A."/>
            <person name="Ireland A."/>
            <person name="Larimer J."/>
            <person name="McCowan C."/>
            <person name="Murphy C."/>
            <person name="Pearson M."/>
            <person name="Poon T.W."/>
            <person name="Priest M."/>
            <person name="Roberts A."/>
            <person name="Saif S."/>
            <person name="Shea T."/>
            <person name="Sykes S."/>
            <person name="Wortman J."/>
            <person name="Nusbaum C."/>
            <person name="Birren B."/>
        </authorList>
    </citation>
    <scope>NUCLEOTIDE SEQUENCE [LARGE SCALE GENOMIC DNA]</scope>
    <source>
        <strain evidence="2">CHvinca01</strain>
    </source>
</reference>
<gene>
    <name evidence="1" type="ORF">L916_18626</name>
    <name evidence="2" type="ORF">L917_18450</name>
</gene>
<dbReference type="Pfam" id="PF11369">
    <property type="entry name" value="DUF3160"/>
    <property type="match status" value="1"/>
</dbReference>
<reference evidence="1" key="2">
    <citation type="submission" date="2013-11" db="EMBL/GenBank/DDBJ databases">
        <title>The Genome Sequence of Phytophthora parasitica CJ05E6.</title>
        <authorList>
            <consortium name="The Broad Institute Genomics Platform"/>
            <person name="Russ C."/>
            <person name="Tyler B."/>
            <person name="Panabieres F."/>
            <person name="Shan W."/>
            <person name="Tripathy S."/>
            <person name="Grunwald N."/>
            <person name="Machado M."/>
            <person name="Johnson C.S."/>
            <person name="Arredondo F."/>
            <person name="Hong C."/>
            <person name="Coffey M."/>
            <person name="Young S.K."/>
            <person name="Zeng Q."/>
            <person name="Gargeya S."/>
            <person name="Fitzgerald M."/>
            <person name="Abouelleil A."/>
            <person name="Alvarado L."/>
            <person name="Chapman S.B."/>
            <person name="Gainer-Dewar J."/>
            <person name="Goldberg J."/>
            <person name="Griggs A."/>
            <person name="Gujja S."/>
            <person name="Hansen M."/>
            <person name="Howarth C."/>
            <person name="Imamovic A."/>
            <person name="Ireland A."/>
            <person name="Larimer J."/>
            <person name="McCowan C."/>
            <person name="Murphy C."/>
            <person name="Pearson M."/>
            <person name="Poon T.W."/>
            <person name="Priest M."/>
            <person name="Roberts A."/>
            <person name="Saif S."/>
            <person name="Shea T."/>
            <person name="Sykes S."/>
            <person name="Wortman J."/>
            <person name="Nusbaum C."/>
            <person name="Birren B."/>
        </authorList>
    </citation>
    <scope>NUCLEOTIDE SEQUENCE [LARGE SCALE GENOMIC DNA]</scope>
    <source>
        <strain evidence="1">CJ05E6</strain>
    </source>
</reference>
<dbReference type="Proteomes" id="UP000054423">
    <property type="component" value="Unassembled WGS sequence"/>
</dbReference>
<dbReference type="Proteomes" id="UP000053864">
    <property type="component" value="Unassembled WGS sequence"/>
</dbReference>
<accession>W2K7N3</accession>
<organism evidence="2">
    <name type="scientific">Phytophthora nicotianae</name>
    <name type="common">Potato buckeye rot agent</name>
    <name type="synonym">Phytophthora parasitica</name>
    <dbReference type="NCBI Taxonomy" id="4792"/>
    <lineage>
        <taxon>Eukaryota</taxon>
        <taxon>Sar</taxon>
        <taxon>Stramenopiles</taxon>
        <taxon>Oomycota</taxon>
        <taxon>Peronosporomycetes</taxon>
        <taxon>Peronosporales</taxon>
        <taxon>Peronosporaceae</taxon>
        <taxon>Phytophthora</taxon>
    </lineage>
</organism>
<protein>
    <submittedName>
        <fullName evidence="2">Uncharacterized protein</fullName>
    </submittedName>
</protein>
<dbReference type="EMBL" id="KI682547">
    <property type="protein sequence ID" value="ETL81163.1"/>
    <property type="molecule type" value="Genomic_DNA"/>
</dbReference>
<dbReference type="OrthoDB" id="163095at2759"/>
<evidence type="ECO:0000313" key="1">
    <source>
        <dbReference type="EMBL" id="ETL27918.1"/>
    </source>
</evidence>
<dbReference type="InterPro" id="IPR022601">
    <property type="entry name" value="DUF3160"/>
</dbReference>
<dbReference type="VEuPathDB" id="FungiDB:PPTG_05395"/>